<reference evidence="2" key="1">
    <citation type="journal article" date="2014" name="Int. J. Syst. Evol. Microbiol.">
        <title>Complete genome sequence of Corynebacterium casei LMG S-19264T (=DSM 44701T), isolated from a smear-ripened cheese.</title>
        <authorList>
            <consortium name="US DOE Joint Genome Institute (JGI-PGF)"/>
            <person name="Walter F."/>
            <person name="Albersmeier A."/>
            <person name="Kalinowski J."/>
            <person name="Ruckert C."/>
        </authorList>
    </citation>
    <scope>NUCLEOTIDE SEQUENCE</scope>
    <source>
        <strain evidence="2">CGMCC 4.7201</strain>
    </source>
</reference>
<comment type="caution">
    <text evidence="2">The sequence shown here is derived from an EMBL/GenBank/DDBJ whole genome shotgun (WGS) entry which is preliminary data.</text>
</comment>
<sequence>MTALSPLRSLTGEGASWRIAGAAMLLLTLAGQHPLQQFTRARRADICSLLPNWRFFAPMPAMCDYHLLYRTVDVGGTASPWCDASGVEDRKPLHLLWFPTRRADKAVFDACQHILPILEEGFETAAHTPPYRLVTECVRARITSQGESVRAVAGFQFALATGTGYDTRHKPEIYFTSPYIPLDPQGPTTPLRAPSTPPARAKASVRS</sequence>
<evidence type="ECO:0000313" key="3">
    <source>
        <dbReference type="Proteomes" id="UP000641932"/>
    </source>
</evidence>
<organism evidence="2 3">
    <name type="scientific">Wenjunlia tyrosinilytica</name>
    <dbReference type="NCBI Taxonomy" id="1544741"/>
    <lineage>
        <taxon>Bacteria</taxon>
        <taxon>Bacillati</taxon>
        <taxon>Actinomycetota</taxon>
        <taxon>Actinomycetes</taxon>
        <taxon>Kitasatosporales</taxon>
        <taxon>Streptomycetaceae</taxon>
        <taxon>Wenjunlia</taxon>
    </lineage>
</organism>
<evidence type="ECO:0000313" key="2">
    <source>
        <dbReference type="EMBL" id="GGO96785.1"/>
    </source>
</evidence>
<proteinExistence type="predicted"/>
<dbReference type="RefSeq" id="WP_189134704.1">
    <property type="nucleotide sequence ID" value="NZ_BMMS01000030.1"/>
</dbReference>
<reference evidence="2" key="2">
    <citation type="submission" date="2020-09" db="EMBL/GenBank/DDBJ databases">
        <authorList>
            <person name="Sun Q."/>
            <person name="Zhou Y."/>
        </authorList>
    </citation>
    <scope>NUCLEOTIDE SEQUENCE</scope>
    <source>
        <strain evidence="2">CGMCC 4.7201</strain>
    </source>
</reference>
<dbReference type="AlphaFoldDB" id="A0A917ZVT2"/>
<dbReference type="Proteomes" id="UP000641932">
    <property type="component" value="Unassembled WGS sequence"/>
</dbReference>
<gene>
    <name evidence="2" type="ORF">GCM10012280_57090</name>
</gene>
<evidence type="ECO:0000256" key="1">
    <source>
        <dbReference type="SAM" id="MobiDB-lite"/>
    </source>
</evidence>
<protein>
    <submittedName>
        <fullName evidence="2">Uncharacterized protein</fullName>
    </submittedName>
</protein>
<feature type="region of interest" description="Disordered" evidence="1">
    <location>
        <begin position="179"/>
        <end position="207"/>
    </location>
</feature>
<accession>A0A917ZVT2</accession>
<name>A0A917ZVT2_9ACTN</name>
<dbReference type="EMBL" id="BMMS01000030">
    <property type="protein sequence ID" value="GGO96785.1"/>
    <property type="molecule type" value="Genomic_DNA"/>
</dbReference>
<keyword evidence="3" id="KW-1185">Reference proteome</keyword>